<gene>
    <name evidence="3" type="ORF">SAMN02745117_00822</name>
</gene>
<name>A0A1M4WC08_9BURK</name>
<evidence type="ECO:0000256" key="1">
    <source>
        <dbReference type="SAM" id="MobiDB-lite"/>
    </source>
</evidence>
<dbReference type="Pfam" id="PF03372">
    <property type="entry name" value="Exo_endo_phos"/>
    <property type="match status" value="1"/>
</dbReference>
<dbReference type="Gene3D" id="3.60.10.10">
    <property type="entry name" value="Endonuclease/exonuclease/phosphatase"/>
    <property type="match status" value="1"/>
</dbReference>
<dbReference type="GO" id="GO:0004519">
    <property type="term" value="F:endonuclease activity"/>
    <property type="evidence" value="ECO:0007669"/>
    <property type="project" value="UniProtKB-KW"/>
</dbReference>
<evidence type="ECO:0000313" key="3">
    <source>
        <dbReference type="EMBL" id="SHE78705.1"/>
    </source>
</evidence>
<feature type="domain" description="Endonuclease/exonuclease/phosphatase" evidence="2">
    <location>
        <begin position="30"/>
        <end position="256"/>
    </location>
</feature>
<reference evidence="3 4" key="1">
    <citation type="submission" date="2016-11" db="EMBL/GenBank/DDBJ databases">
        <authorList>
            <person name="Jaros S."/>
            <person name="Januszkiewicz K."/>
            <person name="Wedrychowicz H."/>
        </authorList>
    </citation>
    <scope>NUCLEOTIDE SEQUENCE [LARGE SCALE GENOMIC DNA]</scope>
    <source>
        <strain evidence="3 4">DSM 16112</strain>
    </source>
</reference>
<protein>
    <submittedName>
        <fullName evidence="3">Metal-dependent hydrolase, endonuclease/exonuclease/phosphatase family</fullName>
    </submittedName>
</protein>
<evidence type="ECO:0000313" key="4">
    <source>
        <dbReference type="Proteomes" id="UP000184327"/>
    </source>
</evidence>
<keyword evidence="3" id="KW-0378">Hydrolase</keyword>
<dbReference type="GO" id="GO:0004527">
    <property type="term" value="F:exonuclease activity"/>
    <property type="evidence" value="ECO:0007669"/>
    <property type="project" value="UniProtKB-KW"/>
</dbReference>
<keyword evidence="3" id="KW-0269">Exonuclease</keyword>
<keyword evidence="4" id="KW-1185">Reference proteome</keyword>
<dbReference type="Proteomes" id="UP000184327">
    <property type="component" value="Unassembled WGS sequence"/>
</dbReference>
<dbReference type="STRING" id="1122156.SAMN02745117_00822"/>
<dbReference type="GO" id="GO:0006506">
    <property type="term" value="P:GPI anchor biosynthetic process"/>
    <property type="evidence" value="ECO:0007669"/>
    <property type="project" value="TreeGrafter"/>
</dbReference>
<dbReference type="EMBL" id="FQUZ01000007">
    <property type="protein sequence ID" value="SHE78705.1"/>
    <property type="molecule type" value="Genomic_DNA"/>
</dbReference>
<accession>A0A1M4WC08</accession>
<feature type="compositionally biased region" description="Basic residues" evidence="1">
    <location>
        <begin position="280"/>
        <end position="298"/>
    </location>
</feature>
<proteinExistence type="predicted"/>
<dbReference type="GO" id="GO:0016020">
    <property type="term" value="C:membrane"/>
    <property type="evidence" value="ECO:0007669"/>
    <property type="project" value="GOC"/>
</dbReference>
<feature type="region of interest" description="Disordered" evidence="1">
    <location>
        <begin position="271"/>
        <end position="298"/>
    </location>
</feature>
<organism evidence="3 4">
    <name type="scientific">Lampropedia hyalina DSM 16112</name>
    <dbReference type="NCBI Taxonomy" id="1122156"/>
    <lineage>
        <taxon>Bacteria</taxon>
        <taxon>Pseudomonadati</taxon>
        <taxon>Pseudomonadota</taxon>
        <taxon>Betaproteobacteria</taxon>
        <taxon>Burkholderiales</taxon>
        <taxon>Comamonadaceae</taxon>
        <taxon>Lampropedia</taxon>
    </lineage>
</organism>
<dbReference type="InterPro" id="IPR036691">
    <property type="entry name" value="Endo/exonu/phosph_ase_sf"/>
</dbReference>
<dbReference type="AlphaFoldDB" id="A0A1M4WC08"/>
<dbReference type="InterPro" id="IPR005135">
    <property type="entry name" value="Endo/exonuclease/phosphatase"/>
</dbReference>
<evidence type="ECO:0000259" key="2">
    <source>
        <dbReference type="Pfam" id="PF03372"/>
    </source>
</evidence>
<keyword evidence="3" id="KW-0540">Nuclease</keyword>
<sequence length="298" mass="33871">MHPVLSDPLSPPMNATVAEDALRPEVLRIATYNIHKGVQGLWRMSRLEIGNLGLAIEQLDADIVCLQEVRKMNLREQLRFADWPSIPQADFLAPEGYEAVYHTNAVTRHGEHGNALLSRWPVVHSQQRDISDHRLEQRGILHVELNVGGSPVHVLVVHLGLIHISRIRQVEMIHEFVRDEVPADAAVVVAGDFNDWGEQTSALLRTSGFREFEQGRFFTYPSVLPVVQLDRIFVRGLTPRGMFVPRGRIWRRMSDHLPLLAEFSFDATSPAPLAAPRTRTPSRKKPAQSLKKRLRRPW</sequence>
<keyword evidence="3" id="KW-0255">Endonuclease</keyword>
<dbReference type="InterPro" id="IPR051916">
    <property type="entry name" value="GPI-anchor_lipid_remodeler"/>
</dbReference>
<dbReference type="SUPFAM" id="SSF56219">
    <property type="entry name" value="DNase I-like"/>
    <property type="match status" value="1"/>
</dbReference>
<dbReference type="PANTHER" id="PTHR14859:SF1">
    <property type="entry name" value="PGAP2-INTERACTING PROTEIN"/>
    <property type="match status" value="1"/>
</dbReference>
<dbReference type="PANTHER" id="PTHR14859">
    <property type="entry name" value="CALCOFLUOR WHITE HYPERSENSITIVE PROTEIN PRECURSOR"/>
    <property type="match status" value="1"/>
</dbReference>